<dbReference type="EMBL" id="SWLE01000004">
    <property type="protein sequence ID" value="TNN00999.1"/>
    <property type="molecule type" value="Genomic_DNA"/>
</dbReference>
<evidence type="ECO:0000313" key="2">
    <source>
        <dbReference type="EMBL" id="TNN00999.1"/>
    </source>
</evidence>
<name>A0A4Z2C9Z5_9TELE</name>
<sequence length="105" mass="11373">MVLLPARVGALAAGLCRGLARTSHRISAVRRCNLAACSSKYVLSQIHPMWQQPIAVPGGHCQSPIDIVVRKSVFDSALKPLATDYDPETCQQIWNNGLTSFPVDS</sequence>
<evidence type="ECO:0000259" key="1">
    <source>
        <dbReference type="Pfam" id="PF00194"/>
    </source>
</evidence>
<dbReference type="InterPro" id="IPR036398">
    <property type="entry name" value="CA_dom_sf"/>
</dbReference>
<feature type="domain" description="Alpha-carbonic anhydrase" evidence="1">
    <location>
        <begin position="49"/>
        <end position="99"/>
    </location>
</feature>
<dbReference type="AlphaFoldDB" id="A0A4Z2C9Z5"/>
<protein>
    <recommendedName>
        <fullName evidence="1">Alpha-carbonic anhydrase domain-containing protein</fullName>
    </recommendedName>
</protein>
<keyword evidence="3" id="KW-1185">Reference proteome</keyword>
<reference evidence="2 3" key="1">
    <citation type="submission" date="2019-04" db="EMBL/GenBank/DDBJ databases">
        <title>The sequence and de novo assembly of Takifugu bimaculatus genome using PacBio and Hi-C technologies.</title>
        <authorList>
            <person name="Xu P."/>
            <person name="Liu B."/>
            <person name="Zhou Z."/>
        </authorList>
    </citation>
    <scope>NUCLEOTIDE SEQUENCE [LARGE SCALE GENOMIC DNA]</scope>
    <source>
        <strain evidence="2">TB-2018</strain>
        <tissue evidence="2">Muscle</tissue>
    </source>
</reference>
<dbReference type="Gene3D" id="3.10.200.10">
    <property type="entry name" value="Alpha carbonic anhydrase"/>
    <property type="match status" value="1"/>
</dbReference>
<gene>
    <name evidence="2" type="ORF">fugu_012245</name>
</gene>
<accession>A0A4Z2C9Z5</accession>
<evidence type="ECO:0000313" key="3">
    <source>
        <dbReference type="Proteomes" id="UP000516260"/>
    </source>
</evidence>
<proteinExistence type="predicted"/>
<comment type="caution">
    <text evidence="2">The sequence shown here is derived from an EMBL/GenBank/DDBJ whole genome shotgun (WGS) entry which is preliminary data.</text>
</comment>
<organism evidence="2 3">
    <name type="scientific">Takifugu bimaculatus</name>
    <dbReference type="NCBI Taxonomy" id="433685"/>
    <lineage>
        <taxon>Eukaryota</taxon>
        <taxon>Metazoa</taxon>
        <taxon>Chordata</taxon>
        <taxon>Craniata</taxon>
        <taxon>Vertebrata</taxon>
        <taxon>Euteleostomi</taxon>
        <taxon>Actinopterygii</taxon>
        <taxon>Neopterygii</taxon>
        <taxon>Teleostei</taxon>
        <taxon>Neoteleostei</taxon>
        <taxon>Acanthomorphata</taxon>
        <taxon>Eupercaria</taxon>
        <taxon>Tetraodontiformes</taxon>
        <taxon>Tetradontoidea</taxon>
        <taxon>Tetraodontidae</taxon>
        <taxon>Takifugu</taxon>
    </lineage>
</organism>
<dbReference type="Proteomes" id="UP000516260">
    <property type="component" value="Chromosome 12"/>
</dbReference>
<dbReference type="SUPFAM" id="SSF51069">
    <property type="entry name" value="Carbonic anhydrase"/>
    <property type="match status" value="1"/>
</dbReference>
<dbReference type="InterPro" id="IPR001148">
    <property type="entry name" value="CA_dom"/>
</dbReference>
<dbReference type="Pfam" id="PF00194">
    <property type="entry name" value="Carb_anhydrase"/>
    <property type="match status" value="1"/>
</dbReference>